<feature type="chain" id="PRO_5026123188" evidence="1">
    <location>
        <begin position="21"/>
        <end position="204"/>
    </location>
</feature>
<name>A0A6G0YY08_APHCR</name>
<evidence type="ECO:0000313" key="2">
    <source>
        <dbReference type="EMBL" id="KAF0762772.1"/>
    </source>
</evidence>
<evidence type="ECO:0000313" key="3">
    <source>
        <dbReference type="Proteomes" id="UP000478052"/>
    </source>
</evidence>
<reference evidence="2 3" key="1">
    <citation type="submission" date="2019-08" db="EMBL/GenBank/DDBJ databases">
        <title>Whole genome of Aphis craccivora.</title>
        <authorList>
            <person name="Voronova N.V."/>
            <person name="Shulinski R.S."/>
            <person name="Bandarenka Y.V."/>
            <person name="Zhorov D.G."/>
            <person name="Warner D."/>
        </authorList>
    </citation>
    <scope>NUCLEOTIDE SEQUENCE [LARGE SCALE GENOMIC DNA]</scope>
    <source>
        <strain evidence="2">180601</strain>
        <tissue evidence="2">Whole Body</tissue>
    </source>
</reference>
<sequence>MKIRFHVAFSAVVVVSLANAKSVSHQNPVTDNLLGSDDSSLKQSSDVNLPISHIGSVGEFTTDTSRSNALIALTSENATGTMFIEETSNNTIMAYTTSEEEMTTVQTTTIIADSVETVTESTTSDEDLTMAQTTTKDGVFYTTTWWMDQMTTINEYGPEHKSDPFDPINLRRNLITIKPFKNCQDGYTANKNGKCVLKFEDLSN</sequence>
<dbReference type="Proteomes" id="UP000478052">
    <property type="component" value="Unassembled WGS sequence"/>
</dbReference>
<dbReference type="AlphaFoldDB" id="A0A6G0YY08"/>
<keyword evidence="1" id="KW-0732">Signal</keyword>
<comment type="caution">
    <text evidence="2">The sequence shown here is derived from an EMBL/GenBank/DDBJ whole genome shotgun (WGS) entry which is preliminary data.</text>
</comment>
<feature type="signal peptide" evidence="1">
    <location>
        <begin position="1"/>
        <end position="20"/>
    </location>
</feature>
<proteinExistence type="predicted"/>
<accession>A0A6G0YY08</accession>
<protein>
    <submittedName>
        <fullName evidence="2">Uncharacterized protein</fullName>
    </submittedName>
</protein>
<organism evidence="2 3">
    <name type="scientific">Aphis craccivora</name>
    <name type="common">Cowpea aphid</name>
    <dbReference type="NCBI Taxonomy" id="307492"/>
    <lineage>
        <taxon>Eukaryota</taxon>
        <taxon>Metazoa</taxon>
        <taxon>Ecdysozoa</taxon>
        <taxon>Arthropoda</taxon>
        <taxon>Hexapoda</taxon>
        <taxon>Insecta</taxon>
        <taxon>Pterygota</taxon>
        <taxon>Neoptera</taxon>
        <taxon>Paraneoptera</taxon>
        <taxon>Hemiptera</taxon>
        <taxon>Sternorrhyncha</taxon>
        <taxon>Aphidomorpha</taxon>
        <taxon>Aphidoidea</taxon>
        <taxon>Aphididae</taxon>
        <taxon>Aphidini</taxon>
        <taxon>Aphis</taxon>
        <taxon>Aphis</taxon>
    </lineage>
</organism>
<dbReference type="EMBL" id="VUJU01002049">
    <property type="protein sequence ID" value="KAF0762772.1"/>
    <property type="molecule type" value="Genomic_DNA"/>
</dbReference>
<evidence type="ECO:0000256" key="1">
    <source>
        <dbReference type="SAM" id="SignalP"/>
    </source>
</evidence>
<keyword evidence="3" id="KW-1185">Reference proteome</keyword>
<gene>
    <name evidence="2" type="ORF">FWK35_00016152</name>
</gene>